<reference evidence="1 2" key="1">
    <citation type="submission" date="2024-09" db="EMBL/GenBank/DDBJ databases">
        <authorList>
            <person name="Sun Q."/>
            <person name="Mori K."/>
        </authorList>
    </citation>
    <scope>NUCLEOTIDE SEQUENCE [LARGE SCALE GENOMIC DNA]</scope>
    <source>
        <strain evidence="1 2">TBRC 1432</strain>
    </source>
</reference>
<sequence>MMAERVSRRAPSVFGLTDHGHHYVVDTGAGVTFRVRKPEGVLVTARRTGDHIVVRACATDASGVTTYRYLVARKADPVIYLAVHSDDNRRTDGPRALVLGRGAAPGNLDFLHGLGLLGLPRSGSVHAERDGAVLVDKGEMVHQQIVRMP</sequence>
<dbReference type="Proteomes" id="UP001589810">
    <property type="component" value="Unassembled WGS sequence"/>
</dbReference>
<gene>
    <name evidence="1" type="ORF">ACFFH7_09670</name>
</gene>
<keyword evidence="2" id="KW-1185">Reference proteome</keyword>
<proteinExistence type="predicted"/>
<name>A0ABV6MN63_9PSEU</name>
<protein>
    <submittedName>
        <fullName evidence="1">Uncharacterized protein</fullName>
    </submittedName>
</protein>
<dbReference type="EMBL" id="JBHLUD010000002">
    <property type="protein sequence ID" value="MFC0541749.1"/>
    <property type="molecule type" value="Genomic_DNA"/>
</dbReference>
<comment type="caution">
    <text evidence="1">The sequence shown here is derived from an EMBL/GenBank/DDBJ whole genome shotgun (WGS) entry which is preliminary data.</text>
</comment>
<accession>A0ABV6MN63</accession>
<dbReference type="RefSeq" id="WP_273942216.1">
    <property type="nucleotide sequence ID" value="NZ_CP097263.1"/>
</dbReference>
<organism evidence="1 2">
    <name type="scientific">Kutzneria chonburiensis</name>
    <dbReference type="NCBI Taxonomy" id="1483604"/>
    <lineage>
        <taxon>Bacteria</taxon>
        <taxon>Bacillati</taxon>
        <taxon>Actinomycetota</taxon>
        <taxon>Actinomycetes</taxon>
        <taxon>Pseudonocardiales</taxon>
        <taxon>Pseudonocardiaceae</taxon>
        <taxon>Kutzneria</taxon>
    </lineage>
</organism>
<evidence type="ECO:0000313" key="1">
    <source>
        <dbReference type="EMBL" id="MFC0541749.1"/>
    </source>
</evidence>
<evidence type="ECO:0000313" key="2">
    <source>
        <dbReference type="Proteomes" id="UP001589810"/>
    </source>
</evidence>